<dbReference type="RefSeq" id="WP_259629810.1">
    <property type="nucleotide sequence ID" value="NZ_JANYMP010000045.1"/>
</dbReference>
<evidence type="ECO:0000313" key="4">
    <source>
        <dbReference type="EMBL" id="MCS7484359.1"/>
    </source>
</evidence>
<protein>
    <recommendedName>
        <fullName evidence="6">Platelet-activating factor acetylhydrolase</fullName>
    </recommendedName>
</protein>
<proteinExistence type="predicted"/>
<evidence type="ECO:0000256" key="2">
    <source>
        <dbReference type="ARBA" id="ARBA00022963"/>
    </source>
</evidence>
<keyword evidence="5" id="KW-1185">Reference proteome</keyword>
<organism evidence="4 5">
    <name type="scientific">Umezawaea endophytica</name>
    <dbReference type="NCBI Taxonomy" id="1654476"/>
    <lineage>
        <taxon>Bacteria</taxon>
        <taxon>Bacillati</taxon>
        <taxon>Actinomycetota</taxon>
        <taxon>Actinomycetes</taxon>
        <taxon>Pseudonocardiales</taxon>
        <taxon>Pseudonocardiaceae</taxon>
        <taxon>Umezawaea</taxon>
    </lineage>
</organism>
<name>A0A9X2VYH9_9PSEU</name>
<keyword evidence="3" id="KW-0443">Lipid metabolism</keyword>
<dbReference type="Proteomes" id="UP001141259">
    <property type="component" value="Unassembled WGS sequence"/>
</dbReference>
<dbReference type="Gene3D" id="3.40.50.1820">
    <property type="entry name" value="alpha/beta hydrolase"/>
    <property type="match status" value="1"/>
</dbReference>
<evidence type="ECO:0008006" key="6">
    <source>
        <dbReference type="Google" id="ProtNLM"/>
    </source>
</evidence>
<sequence>MSTILTALLAAATLVAPPETFDLPAPTGPHDLGTRQVHLVDPARDRELMITTWYPARAGGEPFAPYLSPASAAAFDQGHAAMGLRPGQVDWGSTTTHARVDARPVGRWPVVLYSPGYGSLRTLATTAAEDLASRGYVVVALDHTHEAPFVEFPGGRLEVRQPPGDDPLRTALATRVADARFVLDRLPSVLGSSADLSRIGMFGHSYGGDTTAELMVTDRRVDAGANLDGWLAYDIDGTQPTRAATEGVDRPFLLMGSAGNSRDGQVRTHRTAPAWGAFWEHSTGFQRDLVMAQAMHYSYTDVQSFLPQLDADPAVRALRIGTVDPARSTASQRAYLAAFFDRALKHRPQPLLRHESPDHPDVAFVR</sequence>
<gene>
    <name evidence="4" type="ORF">NZH93_46655</name>
</gene>
<dbReference type="GO" id="GO:0003847">
    <property type="term" value="F:1-alkyl-2-acetylglycerophosphocholine esterase activity"/>
    <property type="evidence" value="ECO:0007669"/>
    <property type="project" value="TreeGrafter"/>
</dbReference>
<dbReference type="AlphaFoldDB" id="A0A9X2VYH9"/>
<keyword evidence="2" id="KW-0442">Lipid degradation</keyword>
<dbReference type="Pfam" id="PF03403">
    <property type="entry name" value="PAF-AH_p_II"/>
    <property type="match status" value="1"/>
</dbReference>
<dbReference type="SUPFAM" id="SSF53474">
    <property type="entry name" value="alpha/beta-Hydrolases"/>
    <property type="match status" value="1"/>
</dbReference>
<comment type="caution">
    <text evidence="4">The sequence shown here is derived from an EMBL/GenBank/DDBJ whole genome shotgun (WGS) entry which is preliminary data.</text>
</comment>
<evidence type="ECO:0000256" key="3">
    <source>
        <dbReference type="ARBA" id="ARBA00023098"/>
    </source>
</evidence>
<dbReference type="PANTHER" id="PTHR10272">
    <property type="entry name" value="PLATELET-ACTIVATING FACTOR ACETYLHYDROLASE"/>
    <property type="match status" value="1"/>
</dbReference>
<dbReference type="EMBL" id="JANYMP010000045">
    <property type="protein sequence ID" value="MCS7484359.1"/>
    <property type="molecule type" value="Genomic_DNA"/>
</dbReference>
<dbReference type="PANTHER" id="PTHR10272:SF0">
    <property type="entry name" value="PLATELET-ACTIVATING FACTOR ACETYLHYDROLASE"/>
    <property type="match status" value="1"/>
</dbReference>
<keyword evidence="1" id="KW-0378">Hydrolase</keyword>
<dbReference type="InterPro" id="IPR029058">
    <property type="entry name" value="AB_hydrolase_fold"/>
</dbReference>
<reference evidence="4" key="1">
    <citation type="submission" date="2022-08" db="EMBL/GenBank/DDBJ databases">
        <authorList>
            <person name="Tistechok S."/>
            <person name="Samborskyy M."/>
            <person name="Roman I."/>
        </authorList>
    </citation>
    <scope>NUCLEOTIDE SEQUENCE</scope>
    <source>
        <strain evidence="4">DSM 103496</strain>
    </source>
</reference>
<evidence type="ECO:0000313" key="5">
    <source>
        <dbReference type="Proteomes" id="UP001141259"/>
    </source>
</evidence>
<evidence type="ECO:0000256" key="1">
    <source>
        <dbReference type="ARBA" id="ARBA00022801"/>
    </source>
</evidence>
<accession>A0A9X2VYH9</accession>
<dbReference type="GO" id="GO:0016042">
    <property type="term" value="P:lipid catabolic process"/>
    <property type="evidence" value="ECO:0007669"/>
    <property type="project" value="UniProtKB-KW"/>
</dbReference>